<gene>
    <name evidence="1" type="ORF">B9Z55_028745</name>
</gene>
<reference evidence="2" key="1">
    <citation type="submission" date="2017-10" db="EMBL/GenBank/DDBJ databases">
        <title>Rapid genome shrinkage in a self-fertile nematode reveals novel sperm competition proteins.</title>
        <authorList>
            <person name="Yin D."/>
            <person name="Schwarz E.M."/>
            <person name="Thomas C.G."/>
            <person name="Felde R.L."/>
            <person name="Korf I.F."/>
            <person name="Cutter A.D."/>
            <person name="Schartner C.M."/>
            <person name="Ralston E.J."/>
            <person name="Meyer B.J."/>
            <person name="Haag E.S."/>
        </authorList>
    </citation>
    <scope>NUCLEOTIDE SEQUENCE [LARGE SCALE GENOMIC DNA]</scope>
    <source>
        <strain evidence="2">JU1422</strain>
    </source>
</reference>
<dbReference type="Proteomes" id="UP000230233">
    <property type="component" value="Unassembled WGS sequence"/>
</dbReference>
<dbReference type="EMBL" id="PDUG01000033">
    <property type="protein sequence ID" value="PIC11948.1"/>
    <property type="molecule type" value="Genomic_DNA"/>
</dbReference>
<sequence length="84" mass="9459">MWVLAIDFLAAVVAGWRMLGIDLANLRLRLFGVVLVRLLPRDSRHLTGVPQISPLTAQRSFYWVSGEEGHNCFLSIIIHDMTSP</sequence>
<organism evidence="1 2">
    <name type="scientific">Caenorhabditis nigoni</name>
    <dbReference type="NCBI Taxonomy" id="1611254"/>
    <lineage>
        <taxon>Eukaryota</taxon>
        <taxon>Metazoa</taxon>
        <taxon>Ecdysozoa</taxon>
        <taxon>Nematoda</taxon>
        <taxon>Chromadorea</taxon>
        <taxon>Rhabditida</taxon>
        <taxon>Rhabditina</taxon>
        <taxon>Rhabditomorpha</taxon>
        <taxon>Rhabditoidea</taxon>
        <taxon>Rhabditidae</taxon>
        <taxon>Peloderinae</taxon>
        <taxon>Caenorhabditis</taxon>
    </lineage>
</organism>
<name>A0A2G5SA37_9PELO</name>
<proteinExistence type="predicted"/>
<evidence type="ECO:0000313" key="1">
    <source>
        <dbReference type="EMBL" id="PIC11948.1"/>
    </source>
</evidence>
<accession>A0A2G5SA37</accession>
<protein>
    <submittedName>
        <fullName evidence="1">Uncharacterized protein</fullName>
    </submittedName>
</protein>
<comment type="caution">
    <text evidence="1">The sequence shown here is derived from an EMBL/GenBank/DDBJ whole genome shotgun (WGS) entry which is preliminary data.</text>
</comment>
<keyword evidence="2" id="KW-1185">Reference proteome</keyword>
<dbReference type="AlphaFoldDB" id="A0A2G5SA37"/>
<evidence type="ECO:0000313" key="2">
    <source>
        <dbReference type="Proteomes" id="UP000230233"/>
    </source>
</evidence>